<keyword evidence="4 6" id="KW-1133">Transmembrane helix</keyword>
<sequence length="475" mass="49947">MARDLARQLQWDELYNSVNECLTLRHRLRPPVRCAGPVGGPALNPFNTTMIAVALVPIAQATGVSASLAIWLVAGLYIVSAVAQPAMGRIADIFGPKKVYVTGLLLVMVGGLVPAVWASFPGALLSRIIIGLGTSAAYPSAMTLISDQARRLGRPTPRPLLTGLSVSSLVTTAVGPVIGGLLVHQLGWQWIFIVNTPVAAVILLFVPVWLPADNTRESAAGDSGLDIPGMAVFTVMLVSALLFFLDLDAGLNWLIPVAVVALGVLVWWGLRVDSPFIDLRMLVGNGALTRTYLRMIITYTGMYLMVYGFTQWLQDAAGYSADHAGLIQLSTTAFALVCSWIVARSTSVRGPLTAAAIALIPGALLMAFVDAGSTLIYLLLLVGVFGITQGFGSVCNQEVVYRSAPKEQMGSASGLSRTAIQIGAIVASSIIGPVFGEPATDADVHTLAWIVLALGLAGTLLTVTDKALKATGTDD</sequence>
<dbReference type="PROSITE" id="PS50850">
    <property type="entry name" value="MFS"/>
    <property type="match status" value="1"/>
</dbReference>
<dbReference type="PANTHER" id="PTHR42718:SF9">
    <property type="entry name" value="MAJOR FACILITATOR SUPERFAMILY MULTIDRUG TRANSPORTER MFSC"/>
    <property type="match status" value="1"/>
</dbReference>
<dbReference type="PANTHER" id="PTHR42718">
    <property type="entry name" value="MAJOR FACILITATOR SUPERFAMILY MULTIDRUG TRANSPORTER MFSC"/>
    <property type="match status" value="1"/>
</dbReference>
<comment type="subcellular location">
    <subcellularLocation>
        <location evidence="1">Cell membrane</location>
        <topology evidence="1">Multi-pass membrane protein</topology>
    </subcellularLocation>
</comment>
<evidence type="ECO:0000256" key="3">
    <source>
        <dbReference type="ARBA" id="ARBA00022692"/>
    </source>
</evidence>
<dbReference type="AlphaFoldDB" id="A0A3B9QS32"/>
<dbReference type="GO" id="GO:0022857">
    <property type="term" value="F:transmembrane transporter activity"/>
    <property type="evidence" value="ECO:0007669"/>
    <property type="project" value="InterPro"/>
</dbReference>
<evidence type="ECO:0000256" key="4">
    <source>
        <dbReference type="ARBA" id="ARBA00022989"/>
    </source>
</evidence>
<evidence type="ECO:0000313" key="9">
    <source>
        <dbReference type="Proteomes" id="UP000260925"/>
    </source>
</evidence>
<name>A0A3B9QS32_9CORY</name>
<evidence type="ECO:0000256" key="1">
    <source>
        <dbReference type="ARBA" id="ARBA00004651"/>
    </source>
</evidence>
<evidence type="ECO:0000256" key="5">
    <source>
        <dbReference type="ARBA" id="ARBA00023136"/>
    </source>
</evidence>
<feature type="transmembrane region" description="Helical" evidence="6">
    <location>
        <begin position="350"/>
        <end position="369"/>
    </location>
</feature>
<feature type="transmembrane region" description="Helical" evidence="6">
    <location>
        <begin position="291"/>
        <end position="313"/>
    </location>
</feature>
<dbReference type="Proteomes" id="UP000260925">
    <property type="component" value="Unassembled WGS sequence"/>
</dbReference>
<gene>
    <name evidence="8" type="ORF">DCL06_01405</name>
</gene>
<dbReference type="InterPro" id="IPR011701">
    <property type="entry name" value="MFS"/>
</dbReference>
<accession>A0A3B9QS32</accession>
<feature type="transmembrane region" description="Helical" evidence="6">
    <location>
        <begin position="166"/>
        <end position="184"/>
    </location>
</feature>
<evidence type="ECO:0000256" key="2">
    <source>
        <dbReference type="ARBA" id="ARBA00022448"/>
    </source>
</evidence>
<dbReference type="Pfam" id="PF07690">
    <property type="entry name" value="MFS_1"/>
    <property type="match status" value="1"/>
</dbReference>
<feature type="transmembrane region" description="Helical" evidence="6">
    <location>
        <begin position="447"/>
        <end position="464"/>
    </location>
</feature>
<feature type="transmembrane region" description="Helical" evidence="6">
    <location>
        <begin position="51"/>
        <end position="79"/>
    </location>
</feature>
<feature type="transmembrane region" description="Helical" evidence="6">
    <location>
        <begin position="325"/>
        <end position="343"/>
    </location>
</feature>
<dbReference type="InterPro" id="IPR036259">
    <property type="entry name" value="MFS_trans_sf"/>
</dbReference>
<feature type="transmembrane region" description="Helical" evidence="6">
    <location>
        <begin position="224"/>
        <end position="245"/>
    </location>
</feature>
<keyword evidence="5 6" id="KW-0472">Membrane</keyword>
<dbReference type="Gene3D" id="1.20.1250.20">
    <property type="entry name" value="MFS general substrate transporter like domains"/>
    <property type="match status" value="1"/>
</dbReference>
<proteinExistence type="predicted"/>
<feature type="transmembrane region" description="Helical" evidence="6">
    <location>
        <begin position="251"/>
        <end position="270"/>
    </location>
</feature>
<feature type="transmembrane region" description="Helical" evidence="6">
    <location>
        <begin position="375"/>
        <end position="394"/>
    </location>
</feature>
<dbReference type="InterPro" id="IPR020846">
    <property type="entry name" value="MFS_dom"/>
</dbReference>
<evidence type="ECO:0000256" key="6">
    <source>
        <dbReference type="SAM" id="Phobius"/>
    </source>
</evidence>
<keyword evidence="2" id="KW-0813">Transport</keyword>
<dbReference type="GO" id="GO:0005886">
    <property type="term" value="C:plasma membrane"/>
    <property type="evidence" value="ECO:0007669"/>
    <property type="project" value="UniProtKB-SubCell"/>
</dbReference>
<protein>
    <submittedName>
        <fullName evidence="8">MFS transporter</fullName>
    </submittedName>
</protein>
<evidence type="ECO:0000259" key="7">
    <source>
        <dbReference type="PROSITE" id="PS50850"/>
    </source>
</evidence>
<feature type="domain" description="Major facilitator superfamily (MFS) profile" evidence="7">
    <location>
        <begin position="33"/>
        <end position="467"/>
    </location>
</feature>
<dbReference type="Gene3D" id="1.20.1720.10">
    <property type="entry name" value="Multidrug resistance protein D"/>
    <property type="match status" value="1"/>
</dbReference>
<keyword evidence="3 6" id="KW-0812">Transmembrane</keyword>
<organism evidence="8 9">
    <name type="scientific">Corynebacterium variabile</name>
    <dbReference type="NCBI Taxonomy" id="1727"/>
    <lineage>
        <taxon>Bacteria</taxon>
        <taxon>Bacillati</taxon>
        <taxon>Actinomycetota</taxon>
        <taxon>Actinomycetes</taxon>
        <taxon>Mycobacteriales</taxon>
        <taxon>Corynebacteriaceae</taxon>
        <taxon>Corynebacterium</taxon>
    </lineage>
</organism>
<reference evidence="8 9" key="1">
    <citation type="journal article" date="2018" name="Nat. Biotechnol.">
        <title>A standardized bacterial taxonomy based on genome phylogeny substantially revises the tree of life.</title>
        <authorList>
            <person name="Parks D.H."/>
            <person name="Chuvochina M."/>
            <person name="Waite D.W."/>
            <person name="Rinke C."/>
            <person name="Skarshewski A."/>
            <person name="Chaumeil P.A."/>
            <person name="Hugenholtz P."/>
        </authorList>
    </citation>
    <scope>NUCLEOTIDE SEQUENCE [LARGE SCALE GENOMIC DNA]</scope>
    <source>
        <strain evidence="8">UBA9851</strain>
    </source>
</reference>
<feature type="transmembrane region" description="Helical" evidence="6">
    <location>
        <begin position="415"/>
        <end position="435"/>
    </location>
</feature>
<feature type="transmembrane region" description="Helical" evidence="6">
    <location>
        <begin position="124"/>
        <end position="145"/>
    </location>
</feature>
<dbReference type="SUPFAM" id="SSF103473">
    <property type="entry name" value="MFS general substrate transporter"/>
    <property type="match status" value="1"/>
</dbReference>
<evidence type="ECO:0000313" key="8">
    <source>
        <dbReference type="EMBL" id="HAF71780.1"/>
    </source>
</evidence>
<comment type="caution">
    <text evidence="8">The sequence shown here is derived from an EMBL/GenBank/DDBJ whole genome shotgun (WGS) entry which is preliminary data.</text>
</comment>
<dbReference type="EMBL" id="DMDD01000040">
    <property type="protein sequence ID" value="HAF71780.1"/>
    <property type="molecule type" value="Genomic_DNA"/>
</dbReference>
<feature type="transmembrane region" description="Helical" evidence="6">
    <location>
        <begin position="190"/>
        <end position="212"/>
    </location>
</feature>
<feature type="transmembrane region" description="Helical" evidence="6">
    <location>
        <begin position="99"/>
        <end position="118"/>
    </location>
</feature>